<dbReference type="PROSITE" id="PS00409">
    <property type="entry name" value="PROKAR_NTER_METHYL"/>
    <property type="match status" value="1"/>
</dbReference>
<dbReference type="InterPro" id="IPR012902">
    <property type="entry name" value="N_methyl_site"/>
</dbReference>
<protein>
    <recommendedName>
        <fullName evidence="4">Prepilin-type N-terminal cleavage/methylation domain-containing protein</fullName>
    </recommendedName>
</protein>
<dbReference type="EMBL" id="PFSC01000045">
    <property type="protein sequence ID" value="PJC33300.1"/>
    <property type="molecule type" value="Genomic_DNA"/>
</dbReference>
<evidence type="ECO:0000313" key="2">
    <source>
        <dbReference type="EMBL" id="PJC33300.1"/>
    </source>
</evidence>
<evidence type="ECO:0000256" key="1">
    <source>
        <dbReference type="SAM" id="Phobius"/>
    </source>
</evidence>
<name>A0A2M8F206_9BACT</name>
<gene>
    <name evidence="2" type="ORF">CO051_01640</name>
</gene>
<sequence length="170" mass="18947">MKRYSLFNIQHSRHGFTLIELSLFMGLFSIVLLVLTTVFGELIQKQLEIQSTSAVESDKSYILSRLEYDIGRSDSLTIPATLGESSTELELRIDGNPYIYRLDGIVLEIDNNGEILRLNNVRTAISDLSFQSIGNIGGIPTINTQMTITSLAEEASKIRQATIDTTFGLR</sequence>
<organism evidence="2 3">
    <name type="scientific">Candidatus Roizmanbacteria bacterium CG_4_9_14_0_2_um_filter_39_13</name>
    <dbReference type="NCBI Taxonomy" id="1974839"/>
    <lineage>
        <taxon>Bacteria</taxon>
        <taxon>Candidatus Roizmaniibacteriota</taxon>
    </lineage>
</organism>
<keyword evidence="1" id="KW-0472">Membrane</keyword>
<accession>A0A2M8F206</accession>
<feature type="transmembrane region" description="Helical" evidence="1">
    <location>
        <begin position="21"/>
        <end position="43"/>
    </location>
</feature>
<dbReference type="AlphaFoldDB" id="A0A2M8F206"/>
<keyword evidence="1" id="KW-1133">Transmembrane helix</keyword>
<proteinExistence type="predicted"/>
<comment type="caution">
    <text evidence="2">The sequence shown here is derived from an EMBL/GenBank/DDBJ whole genome shotgun (WGS) entry which is preliminary data.</text>
</comment>
<dbReference type="Pfam" id="PF07963">
    <property type="entry name" value="N_methyl"/>
    <property type="match status" value="1"/>
</dbReference>
<reference evidence="3" key="1">
    <citation type="submission" date="2017-09" db="EMBL/GenBank/DDBJ databases">
        <title>Depth-based differentiation of microbial function through sediment-hosted aquifers and enrichment of novel symbionts in the deep terrestrial subsurface.</title>
        <authorList>
            <person name="Probst A.J."/>
            <person name="Ladd B."/>
            <person name="Jarett J.K."/>
            <person name="Geller-Mcgrath D.E."/>
            <person name="Sieber C.M.K."/>
            <person name="Emerson J.B."/>
            <person name="Anantharaman K."/>
            <person name="Thomas B.C."/>
            <person name="Malmstrom R."/>
            <person name="Stieglmeier M."/>
            <person name="Klingl A."/>
            <person name="Woyke T."/>
            <person name="Ryan C.M."/>
            <person name="Banfield J.F."/>
        </authorList>
    </citation>
    <scope>NUCLEOTIDE SEQUENCE [LARGE SCALE GENOMIC DNA]</scope>
</reference>
<evidence type="ECO:0008006" key="4">
    <source>
        <dbReference type="Google" id="ProtNLM"/>
    </source>
</evidence>
<dbReference type="Proteomes" id="UP000231383">
    <property type="component" value="Unassembled WGS sequence"/>
</dbReference>
<evidence type="ECO:0000313" key="3">
    <source>
        <dbReference type="Proteomes" id="UP000231383"/>
    </source>
</evidence>
<keyword evidence="1" id="KW-0812">Transmembrane</keyword>